<evidence type="ECO:0000313" key="5">
    <source>
        <dbReference type="EMBL" id="TDP27395.1"/>
    </source>
</evidence>
<evidence type="ECO:0000313" key="6">
    <source>
        <dbReference type="Proteomes" id="UP000295531"/>
    </source>
</evidence>
<evidence type="ECO:0000256" key="2">
    <source>
        <dbReference type="ARBA" id="ARBA00022517"/>
    </source>
</evidence>
<organism evidence="5 6">
    <name type="scientific">Idiomarina aquatica</name>
    <dbReference type="NCBI Taxonomy" id="1327752"/>
    <lineage>
        <taxon>Bacteria</taxon>
        <taxon>Pseudomonadati</taxon>
        <taxon>Pseudomonadota</taxon>
        <taxon>Gammaproteobacteria</taxon>
        <taxon>Alteromonadales</taxon>
        <taxon>Idiomarinaceae</taxon>
        <taxon>Idiomarina</taxon>
    </lineage>
</organism>
<evidence type="ECO:0000256" key="4">
    <source>
        <dbReference type="SAM" id="MobiDB-lite"/>
    </source>
</evidence>
<dbReference type="NCBIfam" id="NF003560">
    <property type="entry name" value="PRK05244.1-1"/>
    <property type="match status" value="1"/>
</dbReference>
<keyword evidence="6" id="KW-1185">Reference proteome</keyword>
<dbReference type="Proteomes" id="UP000295531">
    <property type="component" value="Unassembled WGS sequence"/>
</dbReference>
<comment type="caution">
    <text evidence="5">The sequence shown here is derived from an EMBL/GenBank/DDBJ whole genome shotgun (WGS) entry which is preliminary data.</text>
</comment>
<gene>
    <name evidence="3" type="primary">yihI</name>
    <name evidence="5" type="ORF">DEU29_13019</name>
</gene>
<name>A0A4R6NXF5_9GAMM</name>
<reference evidence="5 6" key="1">
    <citation type="submission" date="2019-03" db="EMBL/GenBank/DDBJ databases">
        <title>Freshwater and sediment microbial communities from various areas in North America, analyzing microbe dynamics in response to fracking.</title>
        <authorList>
            <person name="Lamendella R."/>
        </authorList>
    </citation>
    <scope>NUCLEOTIDE SEQUENCE [LARGE SCALE GENOMIC DNA]</scope>
    <source>
        <strain evidence="5 6">18_TX</strain>
    </source>
</reference>
<comment type="similarity">
    <text evidence="3">Belongs to the YihI family.</text>
</comment>
<evidence type="ECO:0000256" key="1">
    <source>
        <dbReference type="ARBA" id="ARBA00022468"/>
    </source>
</evidence>
<feature type="region of interest" description="Disordered" evidence="4">
    <location>
        <begin position="1"/>
        <end position="90"/>
    </location>
</feature>
<sequence length="151" mass="17043">MTRQKKSRKPGPLAPAKKPKDHNDGVVSTQGKKKGKGQKPGQRHNVSTAKTASKSGTEGPKTDPRKGSRRKIPLVNPVEKPEVKALTPAEELHQLEQDQRLQALVERFEQGETLSEQEQAYLDEKSDRYEQLAEQLGIDLDDDDEWDDEEY</sequence>
<dbReference type="Pfam" id="PF04220">
    <property type="entry name" value="YihI"/>
    <property type="match status" value="1"/>
</dbReference>
<dbReference type="AlphaFoldDB" id="A0A4R6NXF5"/>
<dbReference type="InterPro" id="IPR007336">
    <property type="entry name" value="YihI"/>
</dbReference>
<dbReference type="OrthoDB" id="5677577at2"/>
<dbReference type="RefSeq" id="WP_133540816.1">
    <property type="nucleotide sequence ID" value="NZ_SNXI01000030.1"/>
</dbReference>
<comment type="function">
    <text evidence="3">A GTPase-activating protein (GAP) that modifies Der/EngA GTPase function. May play a role in ribosome biogenesis.</text>
</comment>
<keyword evidence="1 3" id="KW-0343">GTPase activation</keyword>
<dbReference type="GO" id="GO:0042254">
    <property type="term" value="P:ribosome biogenesis"/>
    <property type="evidence" value="ECO:0007669"/>
    <property type="project" value="UniProtKB-KW"/>
</dbReference>
<dbReference type="HAMAP" id="MF_01058">
    <property type="entry name" value="GAP_YihI"/>
    <property type="match status" value="1"/>
</dbReference>
<keyword evidence="2 3" id="KW-0690">Ribosome biogenesis</keyword>
<accession>A0A4R6NXF5</accession>
<evidence type="ECO:0000256" key="3">
    <source>
        <dbReference type="HAMAP-Rule" id="MF_01058"/>
    </source>
</evidence>
<protein>
    <recommendedName>
        <fullName evidence="3">Der GTPase-activating protein YihI</fullName>
    </recommendedName>
</protein>
<feature type="compositionally biased region" description="Polar residues" evidence="4">
    <location>
        <begin position="44"/>
        <end position="56"/>
    </location>
</feature>
<dbReference type="EMBL" id="SNXI01000030">
    <property type="protein sequence ID" value="TDP27395.1"/>
    <property type="molecule type" value="Genomic_DNA"/>
</dbReference>
<comment type="subunit">
    <text evidence="3">Interacts with Der.</text>
</comment>
<proteinExistence type="inferred from homology"/>
<dbReference type="GO" id="GO:0005096">
    <property type="term" value="F:GTPase activator activity"/>
    <property type="evidence" value="ECO:0007669"/>
    <property type="project" value="UniProtKB-KW"/>
</dbReference>